<organism evidence="1 2">
    <name type="scientific">Entomophthora muscae</name>
    <dbReference type="NCBI Taxonomy" id="34485"/>
    <lineage>
        <taxon>Eukaryota</taxon>
        <taxon>Fungi</taxon>
        <taxon>Fungi incertae sedis</taxon>
        <taxon>Zoopagomycota</taxon>
        <taxon>Entomophthoromycotina</taxon>
        <taxon>Entomophthoromycetes</taxon>
        <taxon>Entomophthorales</taxon>
        <taxon>Entomophthoraceae</taxon>
        <taxon>Entomophthora</taxon>
    </lineage>
</organism>
<comment type="caution">
    <text evidence="1">The sequence shown here is derived from an EMBL/GenBank/DDBJ whole genome shotgun (WGS) entry which is preliminary data.</text>
</comment>
<reference evidence="1" key="1">
    <citation type="submission" date="2022-04" db="EMBL/GenBank/DDBJ databases">
        <title>Genome of the entomopathogenic fungus Entomophthora muscae.</title>
        <authorList>
            <person name="Elya C."/>
            <person name="Lovett B.R."/>
            <person name="Lee E."/>
            <person name="Macias A.M."/>
            <person name="Hajek A.E."/>
            <person name="De Bivort B.L."/>
            <person name="Kasson M.T."/>
            <person name="De Fine Licht H.H."/>
            <person name="Stajich J.E."/>
        </authorList>
    </citation>
    <scope>NUCLEOTIDE SEQUENCE</scope>
    <source>
        <strain evidence="1">Berkeley</strain>
    </source>
</reference>
<accession>A0ACC2SDN2</accession>
<dbReference type="EMBL" id="QTSX02005198">
    <property type="protein sequence ID" value="KAJ9060371.1"/>
    <property type="molecule type" value="Genomic_DNA"/>
</dbReference>
<dbReference type="Proteomes" id="UP001165960">
    <property type="component" value="Unassembled WGS sequence"/>
</dbReference>
<evidence type="ECO:0000313" key="1">
    <source>
        <dbReference type="EMBL" id="KAJ9060371.1"/>
    </source>
</evidence>
<gene>
    <name evidence="1" type="ORF">DSO57_1031541</name>
</gene>
<evidence type="ECO:0000313" key="2">
    <source>
        <dbReference type="Proteomes" id="UP001165960"/>
    </source>
</evidence>
<keyword evidence="2" id="KW-1185">Reference proteome</keyword>
<sequence length="204" mass="21960">MAKKNKKGNNKKDGAAKNAQKPVEAEEAKISTAEAPVEASKPEDVRPEEPEPVHEIPNEENTSEKPQSLDPKGNSPEASSEVKPIISQDSDQNLPNLDVDQTMDDKNQPEISTASEAPALQVSGKEILDPEEAIQNASEKVKDAVISTEASKEATTLPSPPRESPENKSNEVSNDVAIEAFTAEGPPALTNLSRSQREAYRANQ</sequence>
<name>A0ACC2SDN2_9FUNG</name>
<protein>
    <submittedName>
        <fullName evidence="1">Uncharacterized protein</fullName>
    </submittedName>
</protein>
<proteinExistence type="predicted"/>